<organism evidence="6 7">
    <name type="scientific">Muribaculum gordoncarteri</name>
    <dbReference type="NCBI Taxonomy" id="2530390"/>
    <lineage>
        <taxon>Bacteria</taxon>
        <taxon>Pseudomonadati</taxon>
        <taxon>Bacteroidota</taxon>
        <taxon>Bacteroidia</taxon>
        <taxon>Bacteroidales</taxon>
        <taxon>Muribaculaceae</taxon>
        <taxon>Muribaculum</taxon>
    </lineage>
</organism>
<dbReference type="InterPro" id="IPR039425">
    <property type="entry name" value="RNA_pol_sigma-70-like"/>
</dbReference>
<feature type="domain" description="HTH luxR-type" evidence="5">
    <location>
        <begin position="130"/>
        <end position="157"/>
    </location>
</feature>
<comment type="similarity">
    <text evidence="1">Belongs to the sigma-70 factor family. ECF subfamily.</text>
</comment>
<keyword evidence="4" id="KW-0804">Transcription</keyword>
<gene>
    <name evidence="6" type="ORF">E7746_10975</name>
</gene>
<dbReference type="GO" id="GO:0003677">
    <property type="term" value="F:DNA binding"/>
    <property type="evidence" value="ECO:0007669"/>
    <property type="project" value="InterPro"/>
</dbReference>
<name>A0A4P7VPG0_9BACT</name>
<sequence length="164" mass="19526">MQNNDAKEQSFIRLIKEYGPTITKVCYFYAVDSDDLNDLRQEVMINLWRGFDRYRGEASPSTWIYRVSLNSCVSYFRKHKRHQSEYTSIDSIPEIHDSGSEKPDRMREMYNLINRLDRVEKALILLWLSDHKYDDIADIMGIPRNTVASRLHRIKEKLVKYSNE</sequence>
<dbReference type="PANTHER" id="PTHR43133">
    <property type="entry name" value="RNA POLYMERASE ECF-TYPE SIGMA FACTO"/>
    <property type="match status" value="1"/>
</dbReference>
<dbReference type="InterPro" id="IPR000792">
    <property type="entry name" value="Tscrpt_reg_LuxR_C"/>
</dbReference>
<dbReference type="InterPro" id="IPR014284">
    <property type="entry name" value="RNA_pol_sigma-70_dom"/>
</dbReference>
<evidence type="ECO:0000256" key="1">
    <source>
        <dbReference type="ARBA" id="ARBA00010641"/>
    </source>
</evidence>
<keyword evidence="7" id="KW-1185">Reference proteome</keyword>
<dbReference type="NCBIfam" id="TIGR02937">
    <property type="entry name" value="sigma70-ECF"/>
    <property type="match status" value="1"/>
</dbReference>
<dbReference type="OrthoDB" id="9780326at2"/>
<dbReference type="SUPFAM" id="SSF88946">
    <property type="entry name" value="Sigma2 domain of RNA polymerase sigma factors"/>
    <property type="match status" value="1"/>
</dbReference>
<evidence type="ECO:0000256" key="3">
    <source>
        <dbReference type="ARBA" id="ARBA00023082"/>
    </source>
</evidence>
<evidence type="ECO:0000259" key="5">
    <source>
        <dbReference type="PROSITE" id="PS00622"/>
    </source>
</evidence>
<evidence type="ECO:0000313" key="7">
    <source>
        <dbReference type="Proteomes" id="UP000297031"/>
    </source>
</evidence>
<dbReference type="EMBL" id="CP039393">
    <property type="protein sequence ID" value="QCD36365.1"/>
    <property type="molecule type" value="Genomic_DNA"/>
</dbReference>
<dbReference type="InterPro" id="IPR013324">
    <property type="entry name" value="RNA_pol_sigma_r3/r4-like"/>
</dbReference>
<dbReference type="GO" id="GO:0006352">
    <property type="term" value="P:DNA-templated transcription initiation"/>
    <property type="evidence" value="ECO:0007669"/>
    <property type="project" value="InterPro"/>
</dbReference>
<dbReference type="InterPro" id="IPR013325">
    <property type="entry name" value="RNA_pol_sigma_r2"/>
</dbReference>
<dbReference type="AlphaFoldDB" id="A0A4P7VPG0"/>
<evidence type="ECO:0000256" key="4">
    <source>
        <dbReference type="ARBA" id="ARBA00023163"/>
    </source>
</evidence>
<evidence type="ECO:0000256" key="2">
    <source>
        <dbReference type="ARBA" id="ARBA00023015"/>
    </source>
</evidence>
<dbReference type="SUPFAM" id="SSF88659">
    <property type="entry name" value="Sigma3 and sigma4 domains of RNA polymerase sigma factors"/>
    <property type="match status" value="1"/>
</dbReference>
<dbReference type="GO" id="GO:0016987">
    <property type="term" value="F:sigma factor activity"/>
    <property type="evidence" value="ECO:0007669"/>
    <property type="project" value="UniProtKB-KW"/>
</dbReference>
<dbReference type="InterPro" id="IPR007627">
    <property type="entry name" value="RNA_pol_sigma70_r2"/>
</dbReference>
<evidence type="ECO:0000313" key="6">
    <source>
        <dbReference type="EMBL" id="QCD36365.1"/>
    </source>
</evidence>
<reference evidence="6 7" key="1">
    <citation type="submission" date="2019-02" db="EMBL/GenBank/DDBJ databases">
        <title>Isolation and identification of novel species under the genus Muribaculum.</title>
        <authorList>
            <person name="Miyake S."/>
            <person name="Ding Y."/>
            <person name="Low A."/>
            <person name="Soh M."/>
            <person name="Seedorf H."/>
        </authorList>
    </citation>
    <scope>NUCLEOTIDE SEQUENCE [LARGE SCALE GENOMIC DNA]</scope>
    <source>
        <strain evidence="6 7">TLL-A4</strain>
    </source>
</reference>
<accession>A0A4P7VPG0</accession>
<dbReference type="PROSITE" id="PS00622">
    <property type="entry name" value="HTH_LUXR_1"/>
    <property type="match status" value="1"/>
</dbReference>
<protein>
    <submittedName>
        <fullName evidence="6">Sigma-70 family RNA polymerase sigma factor</fullName>
    </submittedName>
</protein>
<proteinExistence type="inferred from homology"/>
<dbReference type="PANTHER" id="PTHR43133:SF45">
    <property type="entry name" value="RNA POLYMERASE ECF-TYPE SIGMA FACTOR"/>
    <property type="match status" value="1"/>
</dbReference>
<dbReference type="Pfam" id="PF08281">
    <property type="entry name" value="Sigma70_r4_2"/>
    <property type="match status" value="1"/>
</dbReference>
<dbReference type="InterPro" id="IPR036388">
    <property type="entry name" value="WH-like_DNA-bd_sf"/>
</dbReference>
<keyword evidence="3" id="KW-0731">Sigma factor</keyword>
<dbReference type="Gene3D" id="1.10.1740.10">
    <property type="match status" value="1"/>
</dbReference>
<dbReference type="Gene3D" id="1.10.10.10">
    <property type="entry name" value="Winged helix-like DNA-binding domain superfamily/Winged helix DNA-binding domain"/>
    <property type="match status" value="1"/>
</dbReference>
<keyword evidence="2" id="KW-0805">Transcription regulation</keyword>
<dbReference type="InterPro" id="IPR013249">
    <property type="entry name" value="RNA_pol_sigma70_r4_t2"/>
</dbReference>
<dbReference type="KEGG" id="mgod:E7746_10975"/>
<dbReference type="Pfam" id="PF04542">
    <property type="entry name" value="Sigma70_r2"/>
    <property type="match status" value="1"/>
</dbReference>
<dbReference type="RefSeq" id="WP_136410812.1">
    <property type="nucleotide sequence ID" value="NZ_CP039393.1"/>
</dbReference>
<dbReference type="Proteomes" id="UP000297031">
    <property type="component" value="Chromosome"/>
</dbReference>